<comment type="caution">
    <text evidence="2">The sequence shown here is derived from an EMBL/GenBank/DDBJ whole genome shotgun (WGS) entry which is preliminary data.</text>
</comment>
<dbReference type="EMBL" id="JANVFU010000002">
    <property type="protein sequence ID" value="KAJ3748377.1"/>
    <property type="molecule type" value="Genomic_DNA"/>
</dbReference>
<organism evidence="2 3">
    <name type="scientific">Lentinula detonsa</name>
    <dbReference type="NCBI Taxonomy" id="2804962"/>
    <lineage>
        <taxon>Eukaryota</taxon>
        <taxon>Fungi</taxon>
        <taxon>Dikarya</taxon>
        <taxon>Basidiomycota</taxon>
        <taxon>Agaricomycotina</taxon>
        <taxon>Agaricomycetes</taxon>
        <taxon>Agaricomycetidae</taxon>
        <taxon>Agaricales</taxon>
        <taxon>Marasmiineae</taxon>
        <taxon>Omphalotaceae</taxon>
        <taxon>Lentinula</taxon>
    </lineage>
</organism>
<dbReference type="AlphaFoldDB" id="A0A9W8U173"/>
<evidence type="ECO:0000256" key="1">
    <source>
        <dbReference type="SAM" id="MobiDB-lite"/>
    </source>
</evidence>
<name>A0A9W8U173_9AGAR</name>
<feature type="region of interest" description="Disordered" evidence="1">
    <location>
        <begin position="166"/>
        <end position="191"/>
    </location>
</feature>
<feature type="compositionally biased region" description="Low complexity" evidence="1">
    <location>
        <begin position="77"/>
        <end position="95"/>
    </location>
</feature>
<evidence type="ECO:0000313" key="2">
    <source>
        <dbReference type="EMBL" id="KAJ3748377.1"/>
    </source>
</evidence>
<reference evidence="2 3" key="1">
    <citation type="journal article" date="2023" name="Proc. Natl. Acad. Sci. U.S.A.">
        <title>A global phylogenomic analysis of the shiitake genus Lentinula.</title>
        <authorList>
            <person name="Sierra-Patev S."/>
            <person name="Min B."/>
            <person name="Naranjo-Ortiz M."/>
            <person name="Looney B."/>
            <person name="Konkel Z."/>
            <person name="Slot J.C."/>
            <person name="Sakamoto Y."/>
            <person name="Steenwyk J.L."/>
            <person name="Rokas A."/>
            <person name="Carro J."/>
            <person name="Camarero S."/>
            <person name="Ferreira P."/>
            <person name="Molpeceres G."/>
            <person name="Ruiz-Duenas F.J."/>
            <person name="Serrano A."/>
            <person name="Henrissat B."/>
            <person name="Drula E."/>
            <person name="Hughes K.W."/>
            <person name="Mata J.L."/>
            <person name="Ishikawa N.K."/>
            <person name="Vargas-Isla R."/>
            <person name="Ushijima S."/>
            <person name="Smith C.A."/>
            <person name="Donoghue J."/>
            <person name="Ahrendt S."/>
            <person name="Andreopoulos W."/>
            <person name="He G."/>
            <person name="LaButti K."/>
            <person name="Lipzen A."/>
            <person name="Ng V."/>
            <person name="Riley R."/>
            <person name="Sandor L."/>
            <person name="Barry K."/>
            <person name="Martinez A.T."/>
            <person name="Xiao Y."/>
            <person name="Gibbons J.G."/>
            <person name="Terashima K."/>
            <person name="Grigoriev I.V."/>
            <person name="Hibbett D."/>
        </authorList>
    </citation>
    <scope>NUCLEOTIDE SEQUENCE [LARGE SCALE GENOMIC DNA]</scope>
    <source>
        <strain evidence="2 3">TFB7810</strain>
    </source>
</reference>
<sequence length="406" mass="45373">MSTNLSSDDAVASTVQSPEALAIATFALPRPAPPPIVVPLFATTVQHRHEKVLAIHERLRLKLLAYHPYSQTKRPVNNMSTTSSSSNMSTTSLSSAEPDSPLTPIAEEYPADAVPGQTEPRVILVPPPLGPLTVSSLNLNTHVIRNYRAIVKSAITEFKLDINRPLSEQEPKSRDEARTRKHNNASHYPHESALNPVSTFITGHVDDIIANPHKSSLLLFRTTCYPYSLVPFHSQQAASTLLLSTFPFIFHQLPVAMPRTVYAVCMASALTQLSIRGYHMSDTHNGSVPVPTAAPRSKSDTLRRPQIDYWLPPNAQAFIHDVTIMYHGERFRVYFRRYRMLPTNPLLKVNGGIVILRMGKQNPLNPINMQRGDTKKARAIARKFAPYLAWFQEDCLRELPSHMILS</sequence>
<protein>
    <submittedName>
        <fullName evidence="2">Uncharacterized protein</fullName>
    </submittedName>
</protein>
<feature type="region of interest" description="Disordered" evidence="1">
    <location>
        <begin position="73"/>
        <end position="107"/>
    </location>
</feature>
<gene>
    <name evidence="2" type="ORF">DFH05DRAFT_1519936</name>
</gene>
<accession>A0A9W8U173</accession>
<proteinExistence type="predicted"/>
<evidence type="ECO:0000313" key="3">
    <source>
        <dbReference type="Proteomes" id="UP001142393"/>
    </source>
</evidence>
<feature type="compositionally biased region" description="Basic and acidic residues" evidence="1">
    <location>
        <begin position="166"/>
        <end position="178"/>
    </location>
</feature>
<dbReference type="Proteomes" id="UP001142393">
    <property type="component" value="Unassembled WGS sequence"/>
</dbReference>
<keyword evidence="3" id="KW-1185">Reference proteome</keyword>